<dbReference type="WBParaSite" id="TCONS_00004264.p1">
    <property type="protein sequence ID" value="TCONS_00004264.p1"/>
    <property type="gene ID" value="XLOC_001494"/>
</dbReference>
<dbReference type="PANTHER" id="PTHR21593">
    <property type="entry name" value="PRION-LIKE- Q/N-RICH -DOMAIN-BEARING PROTEIN PROTEIN"/>
    <property type="match status" value="1"/>
</dbReference>
<dbReference type="InterPro" id="IPR052823">
    <property type="entry name" value="SXP/RAL-2_related"/>
</dbReference>
<dbReference type="Pfam" id="PF02520">
    <property type="entry name" value="ANIS5_cation-bd"/>
    <property type="match status" value="1"/>
</dbReference>
<dbReference type="Proteomes" id="UP000035681">
    <property type="component" value="Unplaced"/>
</dbReference>
<organism evidence="2 3">
    <name type="scientific">Strongyloides stercoralis</name>
    <name type="common">Threadworm</name>
    <dbReference type="NCBI Taxonomy" id="6248"/>
    <lineage>
        <taxon>Eukaryota</taxon>
        <taxon>Metazoa</taxon>
        <taxon>Ecdysozoa</taxon>
        <taxon>Nematoda</taxon>
        <taxon>Chromadorea</taxon>
        <taxon>Rhabditida</taxon>
        <taxon>Tylenchina</taxon>
        <taxon>Panagrolaimomorpha</taxon>
        <taxon>Strongyloidoidea</taxon>
        <taxon>Strongyloididae</taxon>
        <taxon>Strongyloides</taxon>
    </lineage>
</organism>
<accession>A0AAF5CZ76</accession>
<sequence>KILKCFDICDCDDIEEIIHCHKLGLVLLNLPKIPIKNYKVLRLTDNNIEYLPSEEVLKNKFPQLEGIDVEGNPNFDCDSIQYYKKLTIFSDCTDNGIVEKKKIDPTTERPLDEEEEDCDIQCSISRKAKELANYAKSYWKKFIEKLQQFDRENKTWIEIKGVFSSFKNTLADAFGKDSAENKFPFLANLTKQQKDSFFNIRKNPNLTKQEVKDREAKWAGSISGDVKRAFDEYTIKEDQLRVDYQKKLLEASEGLSEGAKEIFRKIEDIKGNMDITKKEEKKIISRILSKTSSNIKQELKRVLPKKDDFYKEHSNNKIDKKSGIDAELVKKYLDIKRKSNKTKLEIKNEQAKFIEAQDVETQKKFREHLQEVDERNEAKQKKDLELYEKLSSQAKEVYDKISAVRGNDELTYNEEKKEIKKIINDAPKSVKNELKVFKNNK</sequence>
<dbReference type="InterPro" id="IPR003677">
    <property type="entry name" value="ANIS5_cation-bd"/>
</dbReference>
<reference evidence="3" key="1">
    <citation type="submission" date="2024-02" db="UniProtKB">
        <authorList>
            <consortium name="WormBaseParasite"/>
        </authorList>
    </citation>
    <scope>IDENTIFICATION</scope>
</reference>
<evidence type="ECO:0000259" key="1">
    <source>
        <dbReference type="Pfam" id="PF02520"/>
    </source>
</evidence>
<dbReference type="AlphaFoldDB" id="A0AAF5CZ76"/>
<proteinExistence type="predicted"/>
<name>A0AAF5CZ76_STRER</name>
<keyword evidence="2" id="KW-1185">Reference proteome</keyword>
<feature type="domain" description="SXP/RAL-2 family protein Ani s 5-like cation-binding" evidence="1">
    <location>
        <begin position="193"/>
        <end position="292"/>
    </location>
</feature>
<dbReference type="InterPro" id="IPR032675">
    <property type="entry name" value="LRR_dom_sf"/>
</dbReference>
<dbReference type="Gene3D" id="3.80.10.10">
    <property type="entry name" value="Ribonuclease Inhibitor"/>
    <property type="match status" value="1"/>
</dbReference>
<evidence type="ECO:0000313" key="3">
    <source>
        <dbReference type="WBParaSite" id="TCONS_00004264.p1"/>
    </source>
</evidence>
<dbReference type="PANTHER" id="PTHR21593:SF36">
    <property type="entry name" value="DUF148 DOMAIN-CONTAINING PROTEIN-RELATED"/>
    <property type="match status" value="1"/>
</dbReference>
<evidence type="ECO:0000313" key="2">
    <source>
        <dbReference type="Proteomes" id="UP000035681"/>
    </source>
</evidence>
<protein>
    <submittedName>
        <fullName evidence="3">DUF148 domain-containing protein</fullName>
    </submittedName>
</protein>